<evidence type="ECO:0000256" key="1">
    <source>
        <dbReference type="ARBA" id="ARBA00004123"/>
    </source>
</evidence>
<feature type="region of interest" description="Disordered" evidence="4">
    <location>
        <begin position="80"/>
        <end position="104"/>
    </location>
</feature>
<dbReference type="GO" id="GO:0000172">
    <property type="term" value="C:ribonuclease MRP complex"/>
    <property type="evidence" value="ECO:0007669"/>
    <property type="project" value="InterPro"/>
</dbReference>
<evidence type="ECO:0000313" key="9">
    <source>
        <dbReference type="RefSeq" id="XP_017875738.1"/>
    </source>
</evidence>
<reference evidence="9 10" key="1">
    <citation type="submission" date="2025-04" db="UniProtKB">
        <authorList>
            <consortium name="RefSeq"/>
        </authorList>
    </citation>
    <scope>IDENTIFICATION</scope>
    <source>
        <tissue evidence="9 10">Whole body</tissue>
    </source>
</reference>
<keyword evidence="8" id="KW-1185">Reference proteome</keyword>
<evidence type="ECO:0000259" key="7">
    <source>
        <dbReference type="Pfam" id="PF22770"/>
    </source>
</evidence>
<evidence type="ECO:0000259" key="6">
    <source>
        <dbReference type="Pfam" id="PF08170"/>
    </source>
</evidence>
<feature type="domain" description="Pop1 N-terminal" evidence="5">
    <location>
        <begin position="108"/>
        <end position="175"/>
    </location>
</feature>
<evidence type="ECO:0000256" key="2">
    <source>
        <dbReference type="ARBA" id="ARBA00022694"/>
    </source>
</evidence>
<feature type="compositionally biased region" description="Basic residues" evidence="4">
    <location>
        <begin position="91"/>
        <end position="104"/>
    </location>
</feature>
<evidence type="ECO:0000313" key="8">
    <source>
        <dbReference type="Proteomes" id="UP000694925"/>
    </source>
</evidence>
<dbReference type="RefSeq" id="XP_017875738.1">
    <property type="nucleotide sequence ID" value="XM_018020249.2"/>
</dbReference>
<dbReference type="Pfam" id="PF06978">
    <property type="entry name" value="POP1_N"/>
    <property type="match status" value="2"/>
</dbReference>
<protein>
    <submittedName>
        <fullName evidence="9 10">Ribonucleases P/MRP protein subunit POP1 isoform X1</fullName>
    </submittedName>
</protein>
<dbReference type="GO" id="GO:0001682">
    <property type="term" value="P:tRNA 5'-leader removal"/>
    <property type="evidence" value="ECO:0007669"/>
    <property type="project" value="InterPro"/>
</dbReference>
<dbReference type="InterPro" id="IPR039182">
    <property type="entry name" value="Pop1"/>
</dbReference>
<evidence type="ECO:0000256" key="3">
    <source>
        <dbReference type="ARBA" id="ARBA00023242"/>
    </source>
</evidence>
<dbReference type="KEGG" id="ccal:108622389"/>
<keyword evidence="2" id="KW-0819">tRNA processing</keyword>
<feature type="domain" description="POPLD" evidence="6">
    <location>
        <begin position="482"/>
        <end position="574"/>
    </location>
</feature>
<dbReference type="GeneID" id="108622389"/>
<dbReference type="InterPro" id="IPR055079">
    <property type="entry name" value="POP1_C"/>
</dbReference>
<dbReference type="AlphaFoldDB" id="A0AAJ7ISV6"/>
<gene>
    <name evidence="9 10" type="primary">LOC108622389</name>
</gene>
<evidence type="ECO:0000259" key="5">
    <source>
        <dbReference type="Pfam" id="PF06978"/>
    </source>
</evidence>
<dbReference type="InterPro" id="IPR009723">
    <property type="entry name" value="Pop1_N"/>
</dbReference>
<dbReference type="Proteomes" id="UP000694925">
    <property type="component" value="Unplaced"/>
</dbReference>
<dbReference type="Pfam" id="PF08170">
    <property type="entry name" value="POPLD"/>
    <property type="match status" value="1"/>
</dbReference>
<dbReference type="PANTHER" id="PTHR22731:SF3">
    <property type="entry name" value="RIBONUCLEASES P_MRP PROTEIN SUBUNIT POP1"/>
    <property type="match status" value="1"/>
</dbReference>
<dbReference type="PANTHER" id="PTHR22731">
    <property type="entry name" value="RIBONUCLEASES P/MRP PROTEIN SUBUNIT POP1"/>
    <property type="match status" value="1"/>
</dbReference>
<sequence length="824" mass="96071">MAGRKEQFDEFLGGSEQLPPEIHIMKLVSARASEIAAMTYSIENPQQTKLVFQKLPVYMRRRVMSHNMKRLPRRLQEAHLSQMTKSGLPPKAKRPSRKYRRRPRNLLAEYNRRQRNKIWLETHIWHAKRFHMVEKWGYRIASFANDKCFRANYRAVARHCLMQDISYYTCVEISGPEQVLKETLKTHCNPCETTFAAKIFTTGQREGTVMFFKKNSYPRFPIGHVHFLWRPSQSTIKTIWIWVHPSFIDDFIAEITFSFEFKCINSTSENSQSAKCTSFINERDCKLIIHRGTLNRFRFYGPLTMNVLTNAFHVPNFDATKFEDNQMDCDEEAKNSDKLWHVDYYNNQEHRESLKVQKNLWQMLKSLQSPSQLPPNIVLGFTVLDPRFYLPDKRTKLQRQMRTINAMPIPPANANASPIWEQEIRQKVSRICATTSAINKLRSQCLVPGTSNDKYFDEQIMAKIPILLIQRPGIGTTGLGSGVDIIVPSNWAMPFWLACILRCVRIGALRESTSIAFEYQNMRSPDINDPDTPAYERQALSTRLDLRAKYFRYPPNRRVNFVKFGISSPFFCEWKLLMKEWTGTEEFSVLRNRKLIQLLHRSLTQGVYKRKCNKSSSHALNIQDAFEDYNYLVRVKVSILKKGCPKRFAIISMPTDEDVEKFKNSKTWSGPVEKLNIDPNESARKILRKNHSALLKRLKRQRIRYKKASTSKLSELLNGQLESSNYVDKSKKLLQVSREAVNKQSQRMSEFYLPDCNRVRFSCDREIIGYVTIGDFSFSEAKGIGSGYVTLNSLIELINKQYPIVLVRNIQTRQYRIAKLEVTI</sequence>
<feature type="domain" description="POP1 C-terminal" evidence="7">
    <location>
        <begin position="631"/>
        <end position="823"/>
    </location>
</feature>
<organism evidence="8 9">
    <name type="scientific">Ceratina calcarata</name>
    <dbReference type="NCBI Taxonomy" id="156304"/>
    <lineage>
        <taxon>Eukaryota</taxon>
        <taxon>Metazoa</taxon>
        <taxon>Ecdysozoa</taxon>
        <taxon>Arthropoda</taxon>
        <taxon>Hexapoda</taxon>
        <taxon>Insecta</taxon>
        <taxon>Pterygota</taxon>
        <taxon>Neoptera</taxon>
        <taxon>Endopterygota</taxon>
        <taxon>Hymenoptera</taxon>
        <taxon>Apocrita</taxon>
        <taxon>Aculeata</taxon>
        <taxon>Apoidea</taxon>
        <taxon>Anthophila</taxon>
        <taxon>Apidae</taxon>
        <taxon>Ceratina</taxon>
        <taxon>Zadontomerus</taxon>
    </lineage>
</organism>
<keyword evidence="3" id="KW-0539">Nucleus</keyword>
<dbReference type="RefSeq" id="XP_026667207.1">
    <property type="nucleotide sequence ID" value="XM_026811406.1"/>
</dbReference>
<feature type="domain" description="Pop1 N-terminal" evidence="5">
    <location>
        <begin position="28"/>
        <end position="103"/>
    </location>
</feature>
<accession>A0AAJ7ISV6</accession>
<proteinExistence type="predicted"/>
<dbReference type="GO" id="GO:0005655">
    <property type="term" value="C:nucleolar ribonuclease P complex"/>
    <property type="evidence" value="ECO:0007669"/>
    <property type="project" value="InterPro"/>
</dbReference>
<comment type="subcellular location">
    <subcellularLocation>
        <location evidence="1">Nucleus</location>
    </subcellularLocation>
</comment>
<evidence type="ECO:0000313" key="10">
    <source>
        <dbReference type="RefSeq" id="XP_026667207.1"/>
    </source>
</evidence>
<dbReference type="Pfam" id="PF22770">
    <property type="entry name" value="POP1_C"/>
    <property type="match status" value="1"/>
</dbReference>
<dbReference type="CTD" id="10940"/>
<evidence type="ECO:0000256" key="4">
    <source>
        <dbReference type="SAM" id="MobiDB-lite"/>
    </source>
</evidence>
<name>A0AAJ7ISV6_9HYME</name>
<dbReference type="InterPro" id="IPR012590">
    <property type="entry name" value="POPLD_dom"/>
</dbReference>